<evidence type="ECO:0000313" key="2">
    <source>
        <dbReference type="EMBL" id="AIZ02407.1"/>
    </source>
</evidence>
<organism evidence="2 3">
    <name type="scientific">Escherichia phage vB_EcoM_VR25</name>
    <dbReference type="NCBI Taxonomy" id="1567028"/>
    <lineage>
        <taxon>Viruses</taxon>
        <taxon>Duplodnaviria</taxon>
        <taxon>Heunggongvirae</taxon>
        <taxon>Uroviricota</taxon>
        <taxon>Caudoviricetes</taxon>
        <taxon>Pantevenvirales</taxon>
        <taxon>Straboviridae</taxon>
        <taxon>Tevenvirinae</taxon>
        <taxon>Gaprivervirus</taxon>
        <taxon>Gaprivervirus vr25</taxon>
    </lineage>
</organism>
<dbReference type="Proteomes" id="UP000030717">
    <property type="component" value="Segment"/>
</dbReference>
<gene>
    <name evidence="2" type="ORF">VR25_063</name>
</gene>
<keyword evidence="3" id="KW-1185">Reference proteome</keyword>
<keyword evidence="1" id="KW-0175">Coiled coil</keyword>
<dbReference type="RefSeq" id="YP_009209805.1">
    <property type="nucleotide sequence ID" value="NC_028925.1"/>
</dbReference>
<sequence length="103" mass="11941">MQAPDISQLTDKQIEEAQERLEEANALEATSQATKILKKNAREIERLNKHAQGAVLENNFEAYKYALVKLRGIYRQPVTEDLIKLMWETTRKQIWEIVNGISK</sequence>
<dbReference type="Pfam" id="PF10849">
    <property type="entry name" value="DUF2654"/>
    <property type="match status" value="1"/>
</dbReference>
<evidence type="ECO:0000313" key="3">
    <source>
        <dbReference type="Proteomes" id="UP000030717"/>
    </source>
</evidence>
<protein>
    <submittedName>
        <fullName evidence="2">Uncharacterized protein</fullName>
    </submittedName>
</protein>
<accession>A0A0A7HCE5</accession>
<evidence type="ECO:0000256" key="1">
    <source>
        <dbReference type="SAM" id="Coils"/>
    </source>
</evidence>
<dbReference type="EMBL" id="KP007361">
    <property type="protein sequence ID" value="AIZ02407.1"/>
    <property type="molecule type" value="Genomic_DNA"/>
</dbReference>
<dbReference type="KEGG" id="vg:26636225"/>
<dbReference type="InterPro" id="IPR022558">
    <property type="entry name" value="DUF2654"/>
</dbReference>
<reference evidence="2 3" key="1">
    <citation type="submission" date="2014-10" db="EMBL/GenBank/DDBJ databases">
        <title>VR bacteriophages - a small but diverse group of low-temperature viruses.</title>
        <authorList>
            <person name="Kaliniene L."/>
            <person name="Meskys R."/>
            <person name="Simoliunas E."/>
            <person name="Zajanckauskaite A."/>
            <person name="Truncaite L."/>
        </authorList>
    </citation>
    <scope>NUCLEOTIDE SEQUENCE [LARGE SCALE GENOMIC DNA]</scope>
</reference>
<proteinExistence type="predicted"/>
<name>A0A0A7HCE5_9CAUD</name>
<dbReference type="GeneID" id="26636225"/>
<feature type="coiled-coil region" evidence="1">
    <location>
        <begin position="7"/>
        <end position="34"/>
    </location>
</feature>